<comment type="caution">
    <text evidence="1">The sequence shown here is derived from an EMBL/GenBank/DDBJ whole genome shotgun (WGS) entry which is preliminary data.</text>
</comment>
<reference evidence="1" key="1">
    <citation type="submission" date="2022-02" db="EMBL/GenBank/DDBJ databases">
        <title>Plant Genome Project.</title>
        <authorList>
            <person name="Zhang R.-G."/>
        </authorList>
    </citation>
    <scope>NUCLEOTIDE SEQUENCE</scope>
    <source>
        <strain evidence="1">AT1</strain>
    </source>
</reference>
<sequence length="234" mass="25783">MEEEPQTPPLLPPPPATFLPSTVDTSRPFSSVKEAVAVFGQKLLAQEIFHSSSPNNYQKSPTWKSSTKINPTVKNEPNDGNDQNTLVCTVKRLEAELEATKTELKLLKEREEDTEVAVASLNAELHKNMSKIAKAEAAAAAAAKAAMVARTESIRERERKMEEEYLPTVAQILGGGEEGKGLFGERKKERGGRKVVNMKKQPIVPLVWKLFSRRKGSSTPSLDSSLLSSPHVFF</sequence>
<name>A0ACC0NT96_RHOML</name>
<evidence type="ECO:0000313" key="2">
    <source>
        <dbReference type="Proteomes" id="UP001062846"/>
    </source>
</evidence>
<dbReference type="Proteomes" id="UP001062846">
    <property type="component" value="Chromosome 5"/>
</dbReference>
<protein>
    <submittedName>
        <fullName evidence="1">Uncharacterized protein</fullName>
    </submittedName>
</protein>
<dbReference type="EMBL" id="CM046392">
    <property type="protein sequence ID" value="KAI8556520.1"/>
    <property type="molecule type" value="Genomic_DNA"/>
</dbReference>
<accession>A0ACC0NT96</accession>
<keyword evidence="2" id="KW-1185">Reference proteome</keyword>
<evidence type="ECO:0000313" key="1">
    <source>
        <dbReference type="EMBL" id="KAI8556520.1"/>
    </source>
</evidence>
<gene>
    <name evidence="1" type="ORF">RHMOL_Rhmol05G0259600</name>
</gene>
<organism evidence="1 2">
    <name type="scientific">Rhododendron molle</name>
    <name type="common">Chinese azalea</name>
    <name type="synonym">Azalea mollis</name>
    <dbReference type="NCBI Taxonomy" id="49168"/>
    <lineage>
        <taxon>Eukaryota</taxon>
        <taxon>Viridiplantae</taxon>
        <taxon>Streptophyta</taxon>
        <taxon>Embryophyta</taxon>
        <taxon>Tracheophyta</taxon>
        <taxon>Spermatophyta</taxon>
        <taxon>Magnoliopsida</taxon>
        <taxon>eudicotyledons</taxon>
        <taxon>Gunneridae</taxon>
        <taxon>Pentapetalae</taxon>
        <taxon>asterids</taxon>
        <taxon>Ericales</taxon>
        <taxon>Ericaceae</taxon>
        <taxon>Ericoideae</taxon>
        <taxon>Rhodoreae</taxon>
        <taxon>Rhododendron</taxon>
    </lineage>
</organism>
<proteinExistence type="predicted"/>